<evidence type="ECO:0000313" key="3">
    <source>
        <dbReference type="EMBL" id="PNY25103.1"/>
    </source>
</evidence>
<name>A0A2K3QC63_9HYPO</name>
<dbReference type="Pfam" id="PF13302">
    <property type="entry name" value="Acetyltransf_3"/>
    <property type="match status" value="1"/>
</dbReference>
<organism evidence="3 4">
    <name type="scientific">Tolypocladium capitatum</name>
    <dbReference type="NCBI Taxonomy" id="45235"/>
    <lineage>
        <taxon>Eukaryota</taxon>
        <taxon>Fungi</taxon>
        <taxon>Dikarya</taxon>
        <taxon>Ascomycota</taxon>
        <taxon>Pezizomycotina</taxon>
        <taxon>Sordariomycetes</taxon>
        <taxon>Hypocreomycetidae</taxon>
        <taxon>Hypocreales</taxon>
        <taxon>Ophiocordycipitaceae</taxon>
        <taxon>Tolypocladium</taxon>
    </lineage>
</organism>
<reference evidence="3 4" key="1">
    <citation type="submission" date="2017-08" db="EMBL/GenBank/DDBJ databases">
        <title>Harnessing the power of phylogenomics to disentangle the directionality and signatures of interkingdom host jumping in the parasitic fungal genus Tolypocladium.</title>
        <authorList>
            <person name="Quandt C.A."/>
            <person name="Patterson W."/>
            <person name="Spatafora J.W."/>
        </authorList>
    </citation>
    <scope>NUCLEOTIDE SEQUENCE [LARGE SCALE GENOMIC DNA]</scope>
    <source>
        <strain evidence="3 4">CBS 113982</strain>
    </source>
</reference>
<dbReference type="PANTHER" id="PTHR43415">
    <property type="entry name" value="SPERMIDINE N(1)-ACETYLTRANSFERASE"/>
    <property type="match status" value="1"/>
</dbReference>
<dbReference type="EMBL" id="NRSZ01000806">
    <property type="protein sequence ID" value="PNY25103.1"/>
    <property type="molecule type" value="Genomic_DNA"/>
</dbReference>
<proteinExistence type="predicted"/>
<dbReference type="GO" id="GO:0016747">
    <property type="term" value="F:acyltransferase activity, transferring groups other than amino-acyl groups"/>
    <property type="evidence" value="ECO:0007669"/>
    <property type="project" value="InterPro"/>
</dbReference>
<dbReference type="PROSITE" id="PS51186">
    <property type="entry name" value="GNAT"/>
    <property type="match status" value="1"/>
</dbReference>
<dbReference type="Proteomes" id="UP000236621">
    <property type="component" value="Unassembled WGS sequence"/>
</dbReference>
<sequence length="229" mass="25948">MEHITDDVLNAFSSPRLRYIRADASDAHFKAFIPQIEQDPVIQAFAAPTLLQPKSAKNMESYAENIASSLLGVAVCLLPEEEEEHRRRQEVAGLSEPSLREKSKGEEEDKKPTIIGIMCLGWGGIPPSEAHHRRAAIGISLARPYQNKGYGREAINWMLDWAFKHAGLHSVSICSVSFNPRGVHLYQDLGFVLEGRRREVAWFNRGWHDELEFGMTEREWEVLRGAKPM</sequence>
<keyword evidence="4" id="KW-1185">Reference proteome</keyword>
<feature type="domain" description="N-acetyltransferase" evidence="2">
    <location>
        <begin position="73"/>
        <end position="216"/>
    </location>
</feature>
<dbReference type="AlphaFoldDB" id="A0A2K3QC63"/>
<evidence type="ECO:0000313" key="4">
    <source>
        <dbReference type="Proteomes" id="UP000236621"/>
    </source>
</evidence>
<evidence type="ECO:0000259" key="2">
    <source>
        <dbReference type="PROSITE" id="PS51186"/>
    </source>
</evidence>
<dbReference type="SUPFAM" id="SSF55729">
    <property type="entry name" value="Acyl-CoA N-acyltransferases (Nat)"/>
    <property type="match status" value="1"/>
</dbReference>
<feature type="compositionally biased region" description="Basic and acidic residues" evidence="1">
    <location>
        <begin position="98"/>
        <end position="109"/>
    </location>
</feature>
<dbReference type="CDD" id="cd04301">
    <property type="entry name" value="NAT_SF"/>
    <property type="match status" value="1"/>
</dbReference>
<dbReference type="InterPro" id="IPR000182">
    <property type="entry name" value="GNAT_dom"/>
</dbReference>
<dbReference type="PANTHER" id="PTHR43415:SF3">
    <property type="entry name" value="GNAT-FAMILY ACETYLTRANSFERASE"/>
    <property type="match status" value="1"/>
</dbReference>
<gene>
    <name evidence="3" type="ORF">TCAP_04962</name>
</gene>
<protein>
    <recommendedName>
        <fullName evidence="2">N-acetyltransferase domain-containing protein</fullName>
    </recommendedName>
</protein>
<evidence type="ECO:0000256" key="1">
    <source>
        <dbReference type="SAM" id="MobiDB-lite"/>
    </source>
</evidence>
<dbReference type="OrthoDB" id="64477at2759"/>
<comment type="caution">
    <text evidence="3">The sequence shown here is derived from an EMBL/GenBank/DDBJ whole genome shotgun (WGS) entry which is preliminary data.</text>
</comment>
<feature type="region of interest" description="Disordered" evidence="1">
    <location>
        <begin position="86"/>
        <end position="109"/>
    </location>
</feature>
<accession>A0A2K3QC63</accession>
<dbReference type="InterPro" id="IPR016181">
    <property type="entry name" value="Acyl_CoA_acyltransferase"/>
</dbReference>
<dbReference type="Gene3D" id="3.40.630.30">
    <property type="match status" value="1"/>
</dbReference>